<dbReference type="InParanoid" id="B8LZA4"/>
<dbReference type="Proteomes" id="UP000001745">
    <property type="component" value="Unassembled WGS sequence"/>
</dbReference>
<organism evidence="3 4">
    <name type="scientific">Talaromyces stipitatus (strain ATCC 10500 / CBS 375.48 / QM 6759 / NRRL 1006)</name>
    <name type="common">Penicillium stipitatum</name>
    <dbReference type="NCBI Taxonomy" id="441959"/>
    <lineage>
        <taxon>Eukaryota</taxon>
        <taxon>Fungi</taxon>
        <taxon>Dikarya</taxon>
        <taxon>Ascomycota</taxon>
        <taxon>Pezizomycotina</taxon>
        <taxon>Eurotiomycetes</taxon>
        <taxon>Eurotiomycetidae</taxon>
        <taxon>Eurotiales</taxon>
        <taxon>Trichocomaceae</taxon>
        <taxon>Talaromyces</taxon>
        <taxon>Talaromyces sect. Talaromyces</taxon>
    </lineage>
</organism>
<dbReference type="RefSeq" id="XP_002478620.1">
    <property type="nucleotide sequence ID" value="XM_002478575.1"/>
</dbReference>
<protein>
    <recommendedName>
        <fullName evidence="2">Myb-like DNA-binding domain-containing protein</fullName>
    </recommendedName>
</protein>
<proteinExistence type="predicted"/>
<dbReference type="HOGENOM" id="CLU_1482951_0_0_1"/>
<name>B8LZA4_TALSN</name>
<evidence type="ECO:0000313" key="4">
    <source>
        <dbReference type="Proteomes" id="UP000001745"/>
    </source>
</evidence>
<dbReference type="PhylomeDB" id="B8LZA4"/>
<keyword evidence="4" id="KW-1185">Reference proteome</keyword>
<sequence length="182" mass="19151">MAPLSDEDHIVFLLSCLRNSAGPVDFNKVAQECSIVSVGAASKRLSRLSQKYQNGVVGGGDTGSNEEGGVKLKDFGDNEVSPSKKTPKKENRSGKGAVKIEKSSSKDVTAPRAVGVGKKRSPVKSKANATAAFTPAVEGTDLKTDDGDHGYGDDDADAEFVPGFFNEEIFRGMVGGEHDDTD</sequence>
<feature type="region of interest" description="Disordered" evidence="1">
    <location>
        <begin position="53"/>
        <end position="157"/>
    </location>
</feature>
<dbReference type="AlphaFoldDB" id="B8LZA4"/>
<reference evidence="4" key="1">
    <citation type="journal article" date="2015" name="Genome Announc.">
        <title>Genome sequence of the AIDS-associated pathogen Penicillium marneffei (ATCC18224) and its near taxonomic relative Talaromyces stipitatus (ATCC10500).</title>
        <authorList>
            <person name="Nierman W.C."/>
            <person name="Fedorova-Abrams N.D."/>
            <person name="Andrianopoulos A."/>
        </authorList>
    </citation>
    <scope>NUCLEOTIDE SEQUENCE [LARGE SCALE GENOMIC DNA]</scope>
    <source>
        <strain evidence="4">ATCC 10500 / CBS 375.48 / QM 6759 / NRRL 1006</strain>
    </source>
</reference>
<dbReference type="STRING" id="441959.B8LZA4"/>
<accession>B8LZA4</accession>
<dbReference type="OrthoDB" id="5353914at2759"/>
<dbReference type="InterPro" id="IPR054505">
    <property type="entry name" value="Myb_DNA-bind_8"/>
</dbReference>
<dbReference type="EMBL" id="EQ962653">
    <property type="protein sequence ID" value="EED21657.1"/>
    <property type="molecule type" value="Genomic_DNA"/>
</dbReference>
<dbReference type="VEuPathDB" id="FungiDB:TSTA_088930"/>
<evidence type="ECO:0000313" key="3">
    <source>
        <dbReference type="EMBL" id="EED21657.1"/>
    </source>
</evidence>
<feature type="compositionally biased region" description="Basic and acidic residues" evidence="1">
    <location>
        <begin position="88"/>
        <end position="105"/>
    </location>
</feature>
<evidence type="ECO:0000256" key="1">
    <source>
        <dbReference type="SAM" id="MobiDB-lite"/>
    </source>
</evidence>
<dbReference type="GeneID" id="8104860"/>
<evidence type="ECO:0000259" key="2">
    <source>
        <dbReference type="Pfam" id="PF22980"/>
    </source>
</evidence>
<feature type="compositionally biased region" description="Basic and acidic residues" evidence="1">
    <location>
        <begin position="140"/>
        <end position="152"/>
    </location>
</feature>
<feature type="domain" description="Myb-like DNA-binding" evidence="2">
    <location>
        <begin position="6"/>
        <end position="53"/>
    </location>
</feature>
<dbReference type="Pfam" id="PF22980">
    <property type="entry name" value="Myb_DNA-bind_8"/>
    <property type="match status" value="1"/>
</dbReference>
<dbReference type="eggNOG" id="ENOG502SFTJ">
    <property type="taxonomic scope" value="Eukaryota"/>
</dbReference>
<gene>
    <name evidence="3" type="ORF">TSTA_088930</name>
</gene>